<organism evidence="1 2">
    <name type="scientific">Lipomyces kononenkoae</name>
    <name type="common">Yeast</name>
    <dbReference type="NCBI Taxonomy" id="34357"/>
    <lineage>
        <taxon>Eukaryota</taxon>
        <taxon>Fungi</taxon>
        <taxon>Dikarya</taxon>
        <taxon>Ascomycota</taxon>
        <taxon>Saccharomycotina</taxon>
        <taxon>Lipomycetes</taxon>
        <taxon>Lipomycetales</taxon>
        <taxon>Lipomycetaceae</taxon>
        <taxon>Lipomyces</taxon>
    </lineage>
</organism>
<keyword evidence="2" id="KW-1185">Reference proteome</keyword>
<dbReference type="Proteomes" id="UP001433508">
    <property type="component" value="Unassembled WGS sequence"/>
</dbReference>
<accession>A0ACC3TBM5</accession>
<evidence type="ECO:0000313" key="2">
    <source>
        <dbReference type="Proteomes" id="UP001433508"/>
    </source>
</evidence>
<sequence length="169" mass="19128">MTARDQWSDMLHVLHTAPEPVPEIRKQVEDQIRRDLALHPPPKTGVHPSIPALPEFKFTPMIQDALTRISEANGDVSAIRGIDLSRYTSLDFEAEDPASQEENLRKAYVALGYTQIRKDNLDLMSLVGRNQWLLGNDELEQDLKTLEQDVMRKQNEAALVARREKGTSG</sequence>
<protein>
    <submittedName>
        <fullName evidence="1">Pre-mRNA-splicing factor SPF27</fullName>
    </submittedName>
</protein>
<proteinExistence type="predicted"/>
<name>A0ACC3TBM5_LIPKO</name>
<gene>
    <name evidence="1" type="ORF">V1525DRAFT_94313</name>
</gene>
<comment type="caution">
    <text evidence="1">The sequence shown here is derived from an EMBL/GenBank/DDBJ whole genome shotgun (WGS) entry which is preliminary data.</text>
</comment>
<reference evidence="2" key="1">
    <citation type="journal article" date="2024" name="Front. Bioeng. Biotechnol.">
        <title>Genome-scale model development and genomic sequencing of the oleaginous clade Lipomyces.</title>
        <authorList>
            <person name="Czajka J.J."/>
            <person name="Han Y."/>
            <person name="Kim J."/>
            <person name="Mondo S.J."/>
            <person name="Hofstad B.A."/>
            <person name="Robles A."/>
            <person name="Haridas S."/>
            <person name="Riley R."/>
            <person name="LaButti K."/>
            <person name="Pangilinan J."/>
            <person name="Andreopoulos W."/>
            <person name="Lipzen A."/>
            <person name="Yan J."/>
            <person name="Wang M."/>
            <person name="Ng V."/>
            <person name="Grigoriev I.V."/>
            <person name="Spatafora J.W."/>
            <person name="Magnuson J.K."/>
            <person name="Baker S.E."/>
            <person name="Pomraning K.R."/>
        </authorList>
    </citation>
    <scope>NUCLEOTIDE SEQUENCE [LARGE SCALE GENOMIC DNA]</scope>
    <source>
        <strain evidence="2">CBS 7786</strain>
    </source>
</reference>
<evidence type="ECO:0000313" key="1">
    <source>
        <dbReference type="EMBL" id="KAK9241045.1"/>
    </source>
</evidence>
<dbReference type="EMBL" id="MU971336">
    <property type="protein sequence ID" value="KAK9241045.1"/>
    <property type="molecule type" value="Genomic_DNA"/>
</dbReference>